<dbReference type="SUPFAM" id="SSF52343">
    <property type="entry name" value="Ferredoxin reductase-like, C-terminal NADP-linked domain"/>
    <property type="match status" value="1"/>
</dbReference>
<dbReference type="STRING" id="260086.SAMN05216207_104414"/>
<dbReference type="GO" id="GO:0046872">
    <property type="term" value="F:metal ion binding"/>
    <property type="evidence" value="ECO:0007669"/>
    <property type="project" value="UniProtKB-KW"/>
</dbReference>
<keyword evidence="5" id="KW-0560">Oxidoreductase</keyword>
<dbReference type="InterPro" id="IPR036010">
    <property type="entry name" value="2Fe-2S_ferredoxin-like_sf"/>
</dbReference>
<dbReference type="PROSITE" id="PS00197">
    <property type="entry name" value="2FE2S_FER_1"/>
    <property type="match status" value="1"/>
</dbReference>
<feature type="domain" description="FAD-binding FR-type" evidence="9">
    <location>
        <begin position="42"/>
        <end position="143"/>
    </location>
</feature>
<dbReference type="Pfam" id="PF00111">
    <property type="entry name" value="Fer2"/>
    <property type="match status" value="1"/>
</dbReference>
<dbReference type="CDD" id="cd00207">
    <property type="entry name" value="fer2"/>
    <property type="match status" value="1"/>
</dbReference>
<dbReference type="PRINTS" id="PR00409">
    <property type="entry name" value="PHDIOXRDTASE"/>
</dbReference>
<evidence type="ECO:0000256" key="2">
    <source>
        <dbReference type="ARBA" id="ARBA00022630"/>
    </source>
</evidence>
<evidence type="ECO:0000256" key="3">
    <source>
        <dbReference type="ARBA" id="ARBA00022714"/>
    </source>
</evidence>
<dbReference type="InterPro" id="IPR001041">
    <property type="entry name" value="2Fe-2S_ferredoxin-type"/>
</dbReference>
<dbReference type="InterPro" id="IPR012675">
    <property type="entry name" value="Beta-grasp_dom_sf"/>
</dbReference>
<keyword evidence="3" id="KW-0001">2Fe-2S</keyword>
<reference evidence="10 11" key="1">
    <citation type="submission" date="2016-10" db="EMBL/GenBank/DDBJ databases">
        <authorList>
            <person name="de Groot N.N."/>
        </authorList>
    </citation>
    <scope>NUCLEOTIDE SEQUENCE [LARGE SCALE GENOMIC DNA]</scope>
    <source>
        <strain evidence="10 11">CGMCC 4.1877</strain>
    </source>
</reference>
<dbReference type="InterPro" id="IPR039261">
    <property type="entry name" value="FNR_nucleotide-bd"/>
</dbReference>
<dbReference type="OrthoDB" id="3807506at2"/>
<dbReference type="CDD" id="cd06185">
    <property type="entry name" value="PDR_like"/>
    <property type="match status" value="1"/>
</dbReference>
<dbReference type="InterPro" id="IPR017927">
    <property type="entry name" value="FAD-bd_FR_type"/>
</dbReference>
<keyword evidence="6" id="KW-0408">Iron</keyword>
<dbReference type="Proteomes" id="UP000199614">
    <property type="component" value="Unassembled WGS sequence"/>
</dbReference>
<accession>A0A1I5G871</accession>
<keyword evidence="11" id="KW-1185">Reference proteome</keyword>
<organism evidence="10 11">
    <name type="scientific">Pseudonocardia ammonioxydans</name>
    <dbReference type="NCBI Taxonomy" id="260086"/>
    <lineage>
        <taxon>Bacteria</taxon>
        <taxon>Bacillati</taxon>
        <taxon>Actinomycetota</taxon>
        <taxon>Actinomycetes</taxon>
        <taxon>Pseudonocardiales</taxon>
        <taxon>Pseudonocardiaceae</taxon>
        <taxon>Pseudonocardia</taxon>
    </lineage>
</organism>
<evidence type="ECO:0000256" key="1">
    <source>
        <dbReference type="ARBA" id="ARBA00001974"/>
    </source>
</evidence>
<dbReference type="PANTHER" id="PTHR47354">
    <property type="entry name" value="NADH OXIDOREDUCTASE HCR"/>
    <property type="match status" value="1"/>
</dbReference>
<gene>
    <name evidence="10" type="ORF">SAMN05216207_104414</name>
</gene>
<dbReference type="EMBL" id="FOUY01000044">
    <property type="protein sequence ID" value="SFO32136.1"/>
    <property type="molecule type" value="Genomic_DNA"/>
</dbReference>
<keyword evidence="4" id="KW-0479">Metal-binding</keyword>
<comment type="cofactor">
    <cofactor evidence="1">
        <name>FAD</name>
        <dbReference type="ChEBI" id="CHEBI:57692"/>
    </cofactor>
</comment>
<evidence type="ECO:0000313" key="11">
    <source>
        <dbReference type="Proteomes" id="UP000199614"/>
    </source>
</evidence>
<dbReference type="GO" id="GO:0016491">
    <property type="term" value="F:oxidoreductase activity"/>
    <property type="evidence" value="ECO:0007669"/>
    <property type="project" value="UniProtKB-KW"/>
</dbReference>
<evidence type="ECO:0000256" key="5">
    <source>
        <dbReference type="ARBA" id="ARBA00023002"/>
    </source>
</evidence>
<evidence type="ECO:0000259" key="8">
    <source>
        <dbReference type="PROSITE" id="PS51085"/>
    </source>
</evidence>
<dbReference type="RefSeq" id="WP_093353160.1">
    <property type="nucleotide sequence ID" value="NZ_FOUY01000044.1"/>
</dbReference>
<dbReference type="PANTHER" id="PTHR47354:SF1">
    <property type="entry name" value="CARNITINE MONOOXYGENASE REDUCTASE SUBUNIT"/>
    <property type="match status" value="1"/>
</dbReference>
<dbReference type="SUPFAM" id="SSF54292">
    <property type="entry name" value="2Fe-2S ferredoxin-like"/>
    <property type="match status" value="1"/>
</dbReference>
<evidence type="ECO:0000259" key="9">
    <source>
        <dbReference type="PROSITE" id="PS51384"/>
    </source>
</evidence>
<evidence type="ECO:0000313" key="10">
    <source>
        <dbReference type="EMBL" id="SFO32136.1"/>
    </source>
</evidence>
<dbReference type="Gene3D" id="2.40.30.10">
    <property type="entry name" value="Translation factors"/>
    <property type="match status" value="1"/>
</dbReference>
<keyword evidence="7" id="KW-0411">Iron-sulfur</keyword>
<dbReference type="InterPro" id="IPR006058">
    <property type="entry name" value="2Fe2S_fd_BS"/>
</dbReference>
<evidence type="ECO:0000256" key="4">
    <source>
        <dbReference type="ARBA" id="ARBA00022723"/>
    </source>
</evidence>
<evidence type="ECO:0000256" key="6">
    <source>
        <dbReference type="ARBA" id="ARBA00023004"/>
    </source>
</evidence>
<evidence type="ECO:0000256" key="7">
    <source>
        <dbReference type="ARBA" id="ARBA00023014"/>
    </source>
</evidence>
<dbReference type="InterPro" id="IPR017938">
    <property type="entry name" value="Riboflavin_synthase-like_b-brl"/>
</dbReference>
<dbReference type="AlphaFoldDB" id="A0A1I5G871"/>
<dbReference type="Gene3D" id="3.10.20.30">
    <property type="match status" value="1"/>
</dbReference>
<feature type="domain" description="2Fe-2S ferredoxin-type" evidence="8">
    <location>
        <begin position="271"/>
        <end position="354"/>
    </location>
</feature>
<keyword evidence="2" id="KW-0285">Flavoprotein</keyword>
<name>A0A1I5G871_PSUAM</name>
<dbReference type="InterPro" id="IPR050415">
    <property type="entry name" value="MRET"/>
</dbReference>
<sequence>MPAALDPGLDALLAGYRGYLRLFAGSRLAPALSRPRPVRRTGFETELVVDRREEIADGVVALTLARPDGAALPEWTPGAHVDVVLPSGAQRQYSLCGDTADPARWRIAVRRVDGSGGSHEVHADVHAGTRLTVRGPRNAFPMATETGYLFVAGGIGITPLLPMVARADALGADWRLVQLGRDTASTPFTGELARHDERVVLRTDAGHGGPPTAAEVLELGTAGRPVPPAVYLCGPPALADAVRTELAATAPATRFHSERFSAPPVRGGRPFRAELARTGRTVEVAADESLLTALRRELPGIAYSCRQGFCGTCRVGVLDGGVDHRDTLLTPAERDEEMLVCLSRARDASLVLDL</sequence>
<dbReference type="Gene3D" id="3.40.50.80">
    <property type="entry name" value="Nucleotide-binding domain of ferredoxin-NADP reductase (FNR) module"/>
    <property type="match status" value="1"/>
</dbReference>
<dbReference type="PROSITE" id="PS51384">
    <property type="entry name" value="FAD_FR"/>
    <property type="match status" value="1"/>
</dbReference>
<protein>
    <submittedName>
        <fullName evidence="10">Ferredoxin-NADP reductase</fullName>
    </submittedName>
</protein>
<dbReference type="GO" id="GO:0051537">
    <property type="term" value="F:2 iron, 2 sulfur cluster binding"/>
    <property type="evidence" value="ECO:0007669"/>
    <property type="project" value="UniProtKB-KW"/>
</dbReference>
<proteinExistence type="predicted"/>
<dbReference type="PROSITE" id="PS51085">
    <property type="entry name" value="2FE2S_FER_2"/>
    <property type="match status" value="1"/>
</dbReference>
<dbReference type="SUPFAM" id="SSF63380">
    <property type="entry name" value="Riboflavin synthase domain-like"/>
    <property type="match status" value="1"/>
</dbReference>